<sequence>MINFGVFFQDSQKFVSQCIIHKEPQKEGDSEKGTLTKASSIASPGQSQNWKILIHKKNAKESCQEFCSTVEQTSSLHLSDFQTNLN</sequence>
<evidence type="ECO:0000313" key="2">
    <source>
        <dbReference type="Proteomes" id="UP000058857"/>
    </source>
</evidence>
<gene>
    <name evidence="1" type="ORF">LBBP_02919</name>
</gene>
<accession>A0A0S2ITZ9</accession>
<reference evidence="1 2" key="1">
    <citation type="journal article" date="2015" name="PLoS Negl. Trop. Dis.">
        <title>Distribution of Plasmids in Distinct Leptospira Pathogenic Species.</title>
        <authorList>
            <person name="Wang Y."/>
            <person name="Zhuang X."/>
            <person name="Zhong Y."/>
            <person name="Zhang C."/>
            <person name="Zhang Y."/>
            <person name="Zeng L."/>
            <person name="Zhu Y."/>
            <person name="He P."/>
            <person name="Dong K."/>
            <person name="Pal U."/>
            <person name="Guo X."/>
            <person name="Qin J."/>
        </authorList>
    </citation>
    <scope>NUCLEOTIDE SEQUENCE [LARGE SCALE GENOMIC DNA]</scope>
    <source>
        <strain evidence="1 2">56604</strain>
    </source>
</reference>
<evidence type="ECO:0000313" key="1">
    <source>
        <dbReference type="EMBL" id="ALO27135.1"/>
    </source>
</evidence>
<proteinExistence type="predicted"/>
<dbReference type="EMBL" id="CP012029">
    <property type="protein sequence ID" value="ALO27135.1"/>
    <property type="molecule type" value="Genomic_DNA"/>
</dbReference>
<name>A0A0S2ITZ9_LEPBO</name>
<protein>
    <submittedName>
        <fullName evidence="1">Uncharacterized protein</fullName>
    </submittedName>
</protein>
<dbReference type="Proteomes" id="UP000058857">
    <property type="component" value="Chromosome 1"/>
</dbReference>
<organism evidence="1">
    <name type="scientific">Leptospira borgpetersenii serovar Ballum</name>
    <dbReference type="NCBI Taxonomy" id="280505"/>
    <lineage>
        <taxon>Bacteria</taxon>
        <taxon>Pseudomonadati</taxon>
        <taxon>Spirochaetota</taxon>
        <taxon>Spirochaetia</taxon>
        <taxon>Leptospirales</taxon>
        <taxon>Leptospiraceae</taxon>
        <taxon>Leptospira</taxon>
    </lineage>
</organism>
<dbReference type="AlphaFoldDB" id="A0A0S2ITZ9"/>